<dbReference type="AlphaFoldDB" id="A0A1C4E648"/>
<gene>
    <name evidence="1" type="ORF">BTT61001_02921</name>
    <name evidence="2" type="ORF">EC910_12828</name>
</gene>
<evidence type="ECO:0000313" key="4">
    <source>
        <dbReference type="Proteomes" id="UP000295285"/>
    </source>
</evidence>
<evidence type="ECO:0000313" key="3">
    <source>
        <dbReference type="Proteomes" id="UP000195991"/>
    </source>
</evidence>
<name>A0A1C4E648_BACTU</name>
<accession>A0A1C4E648</accession>
<sequence>MNHLAFSPRELGGKSSPFLLTIEEWRSFAHYLNRWISAPTSIDQVRERMYLILDGKVKNNWDRLITTSIFRELVEEAIATKLNVREKCRFWDNGGHKDILILSQNIVAFADLISIKYYNDLNQVIFEAQNGKLTPNTKSKFVNICKDLSNHAQTYYQQSQSMATSLSEFYSEIQKYEETVQTWSHRMSYLSLHDSNDFVVAQNTVVYLVAPVMNLVQSKEFVFPVIRKVHRIWSAISYDLKELADNIDDIENLEEFIAALELELAFEDWKAIRDEAENFYKNAINIS</sequence>
<protein>
    <submittedName>
        <fullName evidence="1">Uncharacterized protein</fullName>
    </submittedName>
</protein>
<dbReference type="SUPFAM" id="SSF58100">
    <property type="entry name" value="Bacterial hemolysins"/>
    <property type="match status" value="1"/>
</dbReference>
<organism evidence="1 3">
    <name type="scientific">Bacillus thuringiensis</name>
    <dbReference type="NCBI Taxonomy" id="1428"/>
    <lineage>
        <taxon>Bacteria</taxon>
        <taxon>Bacillati</taxon>
        <taxon>Bacillota</taxon>
        <taxon>Bacilli</taxon>
        <taxon>Bacillales</taxon>
        <taxon>Bacillaceae</taxon>
        <taxon>Bacillus</taxon>
        <taxon>Bacillus cereus group</taxon>
    </lineage>
</organism>
<reference evidence="2 4" key="2">
    <citation type="submission" date="2019-03" db="EMBL/GenBank/DDBJ databases">
        <title>Above-ground endophytic microbial communities from plants in different locations in the United States.</title>
        <authorList>
            <person name="Frank C."/>
        </authorList>
    </citation>
    <scope>NUCLEOTIDE SEQUENCE [LARGE SCALE GENOMIC DNA]</scope>
    <source>
        <strain evidence="2 4">LP_2_YM</strain>
    </source>
</reference>
<evidence type="ECO:0000313" key="2">
    <source>
        <dbReference type="EMBL" id="TCW46304.1"/>
    </source>
</evidence>
<dbReference type="Proteomes" id="UP000195991">
    <property type="component" value="Unassembled WGS sequence"/>
</dbReference>
<dbReference type="Proteomes" id="UP000295285">
    <property type="component" value="Unassembled WGS sequence"/>
</dbReference>
<dbReference type="EMBL" id="FMBI01000030">
    <property type="protein sequence ID" value="SCC38991.1"/>
    <property type="molecule type" value="Genomic_DNA"/>
</dbReference>
<proteinExistence type="predicted"/>
<dbReference type="RefSeq" id="WP_087984392.1">
    <property type="nucleotide sequence ID" value="NZ_FMBI01000030.1"/>
</dbReference>
<dbReference type="EMBL" id="SMDG01000028">
    <property type="protein sequence ID" value="TCW46304.1"/>
    <property type="molecule type" value="Genomic_DNA"/>
</dbReference>
<evidence type="ECO:0000313" key="1">
    <source>
        <dbReference type="EMBL" id="SCC38991.1"/>
    </source>
</evidence>
<reference evidence="1 3" key="1">
    <citation type="submission" date="2016-08" db="EMBL/GenBank/DDBJ databases">
        <authorList>
            <person name="Seilhamer J.J."/>
        </authorList>
    </citation>
    <scope>NUCLEOTIDE SEQUENCE [LARGE SCALE GENOMIC DNA]</scope>
    <source>
        <strain evidence="1 3">IEBC_T61001</strain>
    </source>
</reference>
<dbReference type="Gene3D" id="1.20.1170.10">
    <property type="match status" value="2"/>
</dbReference>